<keyword evidence="2" id="KW-1133">Transmembrane helix</keyword>
<dbReference type="EMBL" id="JADNYJ010000029">
    <property type="protein sequence ID" value="KAF8903696.1"/>
    <property type="molecule type" value="Genomic_DNA"/>
</dbReference>
<accession>A0A9P5TNQ0</accession>
<dbReference type="InterPro" id="IPR045339">
    <property type="entry name" value="DUF6534"/>
</dbReference>
<evidence type="ECO:0000313" key="5">
    <source>
        <dbReference type="Proteomes" id="UP000724874"/>
    </source>
</evidence>
<evidence type="ECO:0000259" key="3">
    <source>
        <dbReference type="Pfam" id="PF20152"/>
    </source>
</evidence>
<dbReference type="PANTHER" id="PTHR40465">
    <property type="entry name" value="CHROMOSOME 1, WHOLE GENOME SHOTGUN SEQUENCE"/>
    <property type="match status" value="1"/>
</dbReference>
<reference evidence="4" key="1">
    <citation type="submission" date="2020-11" db="EMBL/GenBank/DDBJ databases">
        <authorList>
            <consortium name="DOE Joint Genome Institute"/>
            <person name="Ahrendt S."/>
            <person name="Riley R."/>
            <person name="Andreopoulos W."/>
            <person name="LaButti K."/>
            <person name="Pangilinan J."/>
            <person name="Ruiz-duenas F.J."/>
            <person name="Barrasa J.M."/>
            <person name="Sanchez-Garcia M."/>
            <person name="Camarero S."/>
            <person name="Miyauchi S."/>
            <person name="Serrano A."/>
            <person name="Linde D."/>
            <person name="Babiker R."/>
            <person name="Drula E."/>
            <person name="Ayuso-Fernandez I."/>
            <person name="Pacheco R."/>
            <person name="Padilla G."/>
            <person name="Ferreira P."/>
            <person name="Barriuso J."/>
            <person name="Kellner H."/>
            <person name="Castanera R."/>
            <person name="Alfaro M."/>
            <person name="Ramirez L."/>
            <person name="Pisabarro A.G."/>
            <person name="Kuo A."/>
            <person name="Tritt A."/>
            <person name="Lipzen A."/>
            <person name="He G."/>
            <person name="Yan M."/>
            <person name="Ng V."/>
            <person name="Cullen D."/>
            <person name="Martin F."/>
            <person name="Rosso M.-N."/>
            <person name="Henrissat B."/>
            <person name="Hibbett D."/>
            <person name="Martinez A.T."/>
            <person name="Grigoriev I.V."/>
        </authorList>
    </citation>
    <scope>NUCLEOTIDE SEQUENCE</scope>
    <source>
        <strain evidence="4">AH 44721</strain>
    </source>
</reference>
<sequence>MTTEQIVRHSKAIFRRLRHLSIANCGPFSVWLKGKKCSRENEMLGRNAMGYSELIICVRQLPFSVCCLVSHGRLSRTSEMFFITLYKGLYGITCLQTYVYYRKGQRDHVSFKAIIYFLWLLDTFHLTLITHSLYFYLITSYANPVQLLFPTWSILSQVYVTVVSDLIVRGIYARRVWIIITATSLVTAGAGTAFATLAFIDKTFANFSHISYLMYTSLGSAVAADIVIAASLCISLSRSRTGFKTTDNMVSVLMMPVDYVRLFRLKVIIPVILSLSFRLCATACFITYTIWPTQFTFIGIYFCLSKLFFNSLLAMLNGRSSLKKRANGFSDIPVQLSAPSSTRPMEFGPGSTWASKDTYTNQADSEGLSVR</sequence>
<feature type="transmembrane region" description="Helical" evidence="2">
    <location>
        <begin position="267"/>
        <end position="291"/>
    </location>
</feature>
<dbReference type="Proteomes" id="UP000724874">
    <property type="component" value="Unassembled WGS sequence"/>
</dbReference>
<feature type="transmembrane region" description="Helical" evidence="2">
    <location>
        <begin position="175"/>
        <end position="200"/>
    </location>
</feature>
<feature type="transmembrane region" description="Helical" evidence="2">
    <location>
        <begin position="212"/>
        <end position="234"/>
    </location>
</feature>
<feature type="transmembrane region" description="Helical" evidence="2">
    <location>
        <begin position="113"/>
        <end position="137"/>
    </location>
</feature>
<gene>
    <name evidence="4" type="ORF">CPB84DRAFT_721957</name>
</gene>
<organism evidence="4 5">
    <name type="scientific">Gymnopilus junonius</name>
    <name type="common">Spectacular rustgill mushroom</name>
    <name type="synonym">Gymnopilus spectabilis subsp. junonius</name>
    <dbReference type="NCBI Taxonomy" id="109634"/>
    <lineage>
        <taxon>Eukaryota</taxon>
        <taxon>Fungi</taxon>
        <taxon>Dikarya</taxon>
        <taxon>Basidiomycota</taxon>
        <taxon>Agaricomycotina</taxon>
        <taxon>Agaricomycetes</taxon>
        <taxon>Agaricomycetidae</taxon>
        <taxon>Agaricales</taxon>
        <taxon>Agaricineae</taxon>
        <taxon>Hymenogastraceae</taxon>
        <taxon>Gymnopilus</taxon>
    </lineage>
</organism>
<dbReference type="AlphaFoldDB" id="A0A9P5TNQ0"/>
<dbReference type="PANTHER" id="PTHR40465:SF1">
    <property type="entry name" value="DUF6534 DOMAIN-CONTAINING PROTEIN"/>
    <property type="match status" value="1"/>
</dbReference>
<name>A0A9P5TNQ0_GYMJU</name>
<dbReference type="OrthoDB" id="2745105at2759"/>
<comment type="caution">
    <text evidence="4">The sequence shown here is derived from an EMBL/GenBank/DDBJ whole genome shotgun (WGS) entry which is preliminary data.</text>
</comment>
<dbReference type="Pfam" id="PF20152">
    <property type="entry name" value="DUF6534"/>
    <property type="match status" value="1"/>
</dbReference>
<evidence type="ECO:0000256" key="1">
    <source>
        <dbReference type="SAM" id="MobiDB-lite"/>
    </source>
</evidence>
<evidence type="ECO:0000313" key="4">
    <source>
        <dbReference type="EMBL" id="KAF8903696.1"/>
    </source>
</evidence>
<keyword evidence="2" id="KW-0812">Transmembrane</keyword>
<feature type="transmembrane region" description="Helical" evidence="2">
    <location>
        <begin position="297"/>
        <end position="316"/>
    </location>
</feature>
<feature type="domain" description="DUF6534" evidence="3">
    <location>
        <begin position="221"/>
        <end position="321"/>
    </location>
</feature>
<keyword evidence="5" id="KW-1185">Reference proteome</keyword>
<keyword evidence="2" id="KW-0472">Membrane</keyword>
<proteinExistence type="predicted"/>
<evidence type="ECO:0000256" key="2">
    <source>
        <dbReference type="SAM" id="Phobius"/>
    </source>
</evidence>
<feature type="compositionally biased region" description="Polar residues" evidence="1">
    <location>
        <begin position="352"/>
        <end position="364"/>
    </location>
</feature>
<protein>
    <recommendedName>
        <fullName evidence="3">DUF6534 domain-containing protein</fullName>
    </recommendedName>
</protein>
<feature type="transmembrane region" description="Helical" evidence="2">
    <location>
        <begin position="80"/>
        <end position="101"/>
    </location>
</feature>
<feature type="region of interest" description="Disordered" evidence="1">
    <location>
        <begin position="340"/>
        <end position="371"/>
    </location>
</feature>